<name>A0A8J1UR34_OWEFU</name>
<dbReference type="PANTHER" id="PTHR22901">
    <property type="entry name" value="SIALATE O-ACETYLESTERASE"/>
    <property type="match status" value="1"/>
</dbReference>
<evidence type="ECO:0000313" key="2">
    <source>
        <dbReference type="EMBL" id="CAH1793510.1"/>
    </source>
</evidence>
<dbReference type="Gene3D" id="3.40.50.1110">
    <property type="entry name" value="SGNH hydrolase"/>
    <property type="match status" value="1"/>
</dbReference>
<dbReference type="SUPFAM" id="SSF52266">
    <property type="entry name" value="SGNH hydrolase"/>
    <property type="match status" value="1"/>
</dbReference>
<evidence type="ECO:0000259" key="1">
    <source>
        <dbReference type="Pfam" id="PF03629"/>
    </source>
</evidence>
<proteinExistence type="predicted"/>
<dbReference type="PANTHER" id="PTHR22901:SF0">
    <property type="entry name" value="SIALATE O-ACETYLESTERASE"/>
    <property type="match status" value="1"/>
</dbReference>
<keyword evidence="3" id="KW-1185">Reference proteome</keyword>
<dbReference type="EMBL" id="CAIIXF020000009">
    <property type="protein sequence ID" value="CAH1793510.1"/>
    <property type="molecule type" value="Genomic_DNA"/>
</dbReference>
<gene>
    <name evidence="2" type="ORF">OFUS_LOCUS18352</name>
</gene>
<dbReference type="GO" id="GO:0001681">
    <property type="term" value="F:sialate O-acetylesterase activity"/>
    <property type="evidence" value="ECO:0007669"/>
    <property type="project" value="InterPro"/>
</dbReference>
<accession>A0A8J1UR34</accession>
<dbReference type="InterPro" id="IPR039329">
    <property type="entry name" value="SIAE"/>
</dbReference>
<dbReference type="Pfam" id="PF03629">
    <property type="entry name" value="SASA"/>
    <property type="match status" value="1"/>
</dbReference>
<comment type="caution">
    <text evidence="2">The sequence shown here is derived from an EMBL/GenBank/DDBJ whole genome shotgun (WGS) entry which is preliminary data.</text>
</comment>
<evidence type="ECO:0000313" key="3">
    <source>
        <dbReference type="Proteomes" id="UP000749559"/>
    </source>
</evidence>
<dbReference type="InterPro" id="IPR036514">
    <property type="entry name" value="SGNH_hydro_sf"/>
</dbReference>
<dbReference type="OrthoDB" id="42638at2759"/>
<organism evidence="2 3">
    <name type="scientific">Owenia fusiformis</name>
    <name type="common">Polychaete worm</name>
    <dbReference type="NCBI Taxonomy" id="6347"/>
    <lineage>
        <taxon>Eukaryota</taxon>
        <taxon>Metazoa</taxon>
        <taxon>Spiralia</taxon>
        <taxon>Lophotrochozoa</taxon>
        <taxon>Annelida</taxon>
        <taxon>Polychaeta</taxon>
        <taxon>Sedentaria</taxon>
        <taxon>Canalipalpata</taxon>
        <taxon>Sabellida</taxon>
        <taxon>Oweniida</taxon>
        <taxon>Oweniidae</taxon>
        <taxon>Owenia</taxon>
    </lineage>
</organism>
<reference evidence="2" key="1">
    <citation type="submission" date="2022-03" db="EMBL/GenBank/DDBJ databases">
        <authorList>
            <person name="Martin C."/>
        </authorList>
    </citation>
    <scope>NUCLEOTIDE SEQUENCE</scope>
</reference>
<sequence length="534" mass="60784">MPFRTTVPILLLVLSVGYVATNLCVKDNLADFGEKIRTTLVEWKNEILEILANRVQNFKGELEFASYYQDSMVLPRAPNRARIWGYGIYIPLGKTVKINAAGKKYTALIKKDDTWEVVLDAITSKGPYTITVSYSENQIKLRDVLFGDIWLCSGQSNMGYELGRIPNSTNELEDSKNFPDIRMLLIPKKRKVEPQNDFDELIPMWETARNTQKLSSFSAVCWLFGKEINKKENVPVGLIDSDWGGSPIESWMSADLLKKSNCRISNSAAPKGELWNAMIHPLLPLGIYGVIWYQGESNAWNPSPYSCLFPEMIKDWRKRFNERGGSALDFPFGFVQLAAWDDNLSKNNNWHTNFPHIRWAQTARIGYVPNDVMPKTFMAVAMDTPDFGHNGIHPRFKRPVAERLVYGALHVAYGRHNVKHQGPFPTKYLRRGNRKIQITFDEGDTPLKFGTTGLFEVCCSLDKLRMCSDNDNRWIKAKLKTTQPSGVIISHLCSKKVFGVRYAWQESPCGYKDCAVYSVENNLPAPPFVYHGKI</sequence>
<dbReference type="Proteomes" id="UP000749559">
    <property type="component" value="Unassembled WGS sequence"/>
</dbReference>
<dbReference type="InterPro" id="IPR005181">
    <property type="entry name" value="SASA"/>
</dbReference>
<dbReference type="GO" id="GO:0005975">
    <property type="term" value="P:carbohydrate metabolic process"/>
    <property type="evidence" value="ECO:0007669"/>
    <property type="project" value="TreeGrafter"/>
</dbReference>
<protein>
    <recommendedName>
        <fullName evidence="1">Sialate O-acetylesterase domain-containing protein</fullName>
    </recommendedName>
</protein>
<dbReference type="AlphaFoldDB" id="A0A8J1UR34"/>
<feature type="domain" description="Sialate O-acetylesterase" evidence="1">
    <location>
        <begin position="148"/>
        <end position="343"/>
    </location>
</feature>